<sequence>MSLGTTLLLLALAVPLILLIRRDYHAFLGLGPGGTPSTFPGYLKRQLTQTSPPDLIDALHLRVRNIAVAHPKHLSIGVSCIAKHGLALNVSSPKPLNPTCGPIGEVCHLHASDGSMHLTLHPSDAALVIARGWAERHPLGEGGLFGERYVPRSFLMVYAPRIEEECEMVVEVVRAGMYWVGGLDFRGE</sequence>
<evidence type="ECO:0000313" key="3">
    <source>
        <dbReference type="EMBL" id="KAA6410579.1"/>
    </source>
</evidence>
<dbReference type="OrthoDB" id="9987011at2759"/>
<evidence type="ECO:0000256" key="1">
    <source>
        <dbReference type="SAM" id="SignalP"/>
    </source>
</evidence>
<evidence type="ECO:0000313" key="4">
    <source>
        <dbReference type="Proteomes" id="UP000324767"/>
    </source>
</evidence>
<name>A0A5M8PMC2_9LECA</name>
<feature type="chain" id="PRO_5024338003" description="Luciferase domain-containing protein" evidence="1">
    <location>
        <begin position="20"/>
        <end position="188"/>
    </location>
</feature>
<gene>
    <name evidence="3" type="ORF">FRX48_06001</name>
</gene>
<dbReference type="EMBL" id="VXIT01000009">
    <property type="protein sequence ID" value="KAA6410579.1"/>
    <property type="molecule type" value="Genomic_DNA"/>
</dbReference>
<accession>A0A5M8PMC2</accession>
<dbReference type="PANTHER" id="PTHR38695:SF1">
    <property type="entry name" value="AMINO ACID PERMEASE_ SLC12A DOMAIN-CONTAINING PROTEIN"/>
    <property type="match status" value="1"/>
</dbReference>
<reference evidence="3 4" key="1">
    <citation type="submission" date="2019-09" db="EMBL/GenBank/DDBJ databases">
        <title>The hologenome of the rock-dwelling lichen Lasallia pustulata.</title>
        <authorList>
            <person name="Greshake Tzovaras B."/>
            <person name="Segers F."/>
            <person name="Bicker A."/>
            <person name="Dal Grande F."/>
            <person name="Otte J."/>
            <person name="Hankeln T."/>
            <person name="Schmitt I."/>
            <person name="Ebersberger I."/>
        </authorList>
    </citation>
    <scope>NUCLEOTIDE SEQUENCE [LARGE SCALE GENOMIC DNA]</scope>
    <source>
        <strain evidence="3">A1-1</strain>
    </source>
</reference>
<organism evidence="3 4">
    <name type="scientific">Lasallia pustulata</name>
    <dbReference type="NCBI Taxonomy" id="136370"/>
    <lineage>
        <taxon>Eukaryota</taxon>
        <taxon>Fungi</taxon>
        <taxon>Dikarya</taxon>
        <taxon>Ascomycota</taxon>
        <taxon>Pezizomycotina</taxon>
        <taxon>Lecanoromycetes</taxon>
        <taxon>OSLEUM clade</taxon>
        <taxon>Umbilicariomycetidae</taxon>
        <taxon>Umbilicariales</taxon>
        <taxon>Umbilicariaceae</taxon>
        <taxon>Lasallia</taxon>
    </lineage>
</organism>
<dbReference type="InterPro" id="IPR040841">
    <property type="entry name" value="Luciferase_dom"/>
</dbReference>
<dbReference type="Proteomes" id="UP000324767">
    <property type="component" value="Unassembled WGS sequence"/>
</dbReference>
<feature type="signal peptide" evidence="1">
    <location>
        <begin position="1"/>
        <end position="19"/>
    </location>
</feature>
<protein>
    <recommendedName>
        <fullName evidence="2">Luciferase domain-containing protein</fullName>
    </recommendedName>
</protein>
<keyword evidence="1" id="KW-0732">Signal</keyword>
<dbReference type="Pfam" id="PF17648">
    <property type="entry name" value="Luciferase"/>
    <property type="match status" value="1"/>
</dbReference>
<proteinExistence type="predicted"/>
<dbReference type="InterPro" id="IPR048273">
    <property type="entry name" value="Luciferase"/>
</dbReference>
<feature type="domain" description="Luciferase" evidence="2">
    <location>
        <begin position="104"/>
        <end position="175"/>
    </location>
</feature>
<dbReference type="PANTHER" id="PTHR38695">
    <property type="entry name" value="AMINO ACID PERMEASE_ SLC12A DOMAIN-CONTAINING PROTEIN"/>
    <property type="match status" value="1"/>
</dbReference>
<comment type="caution">
    <text evidence="3">The sequence shown here is derived from an EMBL/GenBank/DDBJ whole genome shotgun (WGS) entry which is preliminary data.</text>
</comment>
<dbReference type="AlphaFoldDB" id="A0A5M8PMC2"/>
<evidence type="ECO:0000259" key="2">
    <source>
        <dbReference type="Pfam" id="PF17648"/>
    </source>
</evidence>